<dbReference type="Proteomes" id="UP000008963">
    <property type="component" value="Chromosome"/>
</dbReference>
<dbReference type="PROSITE" id="PS51257">
    <property type="entry name" value="PROKAR_LIPOPROTEIN"/>
    <property type="match status" value="1"/>
</dbReference>
<dbReference type="InterPro" id="IPR055151">
    <property type="entry name" value="GH113"/>
</dbReference>
<dbReference type="EMBL" id="FQ312005">
    <property type="protein sequence ID" value="CBW26415.1"/>
    <property type="molecule type" value="Genomic_DNA"/>
</dbReference>
<proteinExistence type="predicted"/>
<evidence type="ECO:0000313" key="1">
    <source>
        <dbReference type="EMBL" id="CBW26415.1"/>
    </source>
</evidence>
<dbReference type="InterPro" id="IPR017853">
    <property type="entry name" value="GH"/>
</dbReference>
<dbReference type="STRING" id="862908.BMS_1563"/>
<organism evidence="1 2">
    <name type="scientific">Halobacteriovorax marinus (strain ATCC BAA-682 / DSM 15412 / SJ)</name>
    <name type="common">Bacteriovorax marinus</name>
    <dbReference type="NCBI Taxonomy" id="862908"/>
    <lineage>
        <taxon>Bacteria</taxon>
        <taxon>Pseudomonadati</taxon>
        <taxon>Bdellovibrionota</taxon>
        <taxon>Bacteriovoracia</taxon>
        <taxon>Bacteriovoracales</taxon>
        <taxon>Halobacteriovoraceae</taxon>
        <taxon>Halobacteriovorax</taxon>
    </lineage>
</organism>
<dbReference type="CDD" id="cd19608">
    <property type="entry name" value="GH113_mannanase-like"/>
    <property type="match status" value="1"/>
</dbReference>
<protein>
    <submittedName>
        <fullName evidence="1">Membrane protein</fullName>
    </submittedName>
</protein>
<sequence length="348" mass="41492">MFTKSVGIIFVIISLYSCAHKISYKRIEKEENLSSLVFTGYGRYSYTRGNIETYLEELKLLNLNTASFLYSCQTKTLYSSNVDCSSNYTPSLNSIKMAIEMAKQRGFRVSLRHYIDVENKKWRCYWDPEDKELAFENIQNQLSVFAELLEEYKVENFIIGAEYCQLSNSSYELYWREIISKVREKFKGRVSYGANWEAVNNVNEFFETPIWKYVDELGLDMYFPIPNTIKKKEIYTYQERMLKKYIQHAKKFKKPLIINEIGYPGSKKGTLEPYEWRNMTPGPELRQAMAYRYTLLALKSDKTVRGIYLWRKLAANKYEMNTYNPNETDYNLWKRKAWYEVQSFFNNY</sequence>
<dbReference type="SUPFAM" id="SSF51445">
    <property type="entry name" value="(Trans)glycosidases"/>
    <property type="match status" value="1"/>
</dbReference>
<dbReference type="HOGENOM" id="CLU_796367_0_0_7"/>
<accession>E1X0S7</accession>
<dbReference type="RefSeq" id="WP_014244198.1">
    <property type="nucleotide sequence ID" value="NC_016620.1"/>
</dbReference>
<dbReference type="KEGG" id="bmx:BMS_1563"/>
<evidence type="ECO:0000313" key="2">
    <source>
        <dbReference type="Proteomes" id="UP000008963"/>
    </source>
</evidence>
<gene>
    <name evidence="1" type="ordered locus">BMS_1563</name>
</gene>
<dbReference type="OrthoDB" id="9803927at2"/>
<dbReference type="eggNOG" id="COG2730">
    <property type="taxonomic scope" value="Bacteria"/>
</dbReference>
<dbReference type="Gene3D" id="3.20.20.80">
    <property type="entry name" value="Glycosidases"/>
    <property type="match status" value="1"/>
</dbReference>
<dbReference type="CAZy" id="GH113">
    <property type="family name" value="Glycoside Hydrolase Family 113"/>
</dbReference>
<dbReference type="PATRIC" id="fig|862908.3.peg.1488"/>
<keyword evidence="2" id="KW-1185">Reference proteome</keyword>
<dbReference type="Pfam" id="PF22612">
    <property type="entry name" value="GH113"/>
    <property type="match status" value="1"/>
</dbReference>
<dbReference type="AlphaFoldDB" id="E1X0S7"/>
<name>E1X0S7_HALMS</name>
<reference evidence="2" key="1">
    <citation type="journal article" date="2013" name="ISME J.">
        <title>A small predatory core genome in the divergent marine Bacteriovorax marinus SJ and the terrestrial Bdellovibrio bacteriovorus.</title>
        <authorList>
            <person name="Crossman L.C."/>
            <person name="Chen H."/>
            <person name="Cerdeno-Tarraga A.M."/>
            <person name="Brooks K."/>
            <person name="Quail M.A."/>
            <person name="Pineiro S.A."/>
            <person name="Hobley L."/>
            <person name="Sockett R.E."/>
            <person name="Bentley S.D."/>
            <person name="Parkhill J."/>
            <person name="Williams H.N."/>
            <person name="Stine O.C."/>
        </authorList>
    </citation>
    <scope>NUCLEOTIDE SEQUENCE [LARGE SCALE GENOMIC DNA]</scope>
    <source>
        <strain evidence="2">ATCC BAA-682 / DSM 15412 / SJ</strain>
    </source>
</reference>